<sequence length="214" mass="24184">MNSFKNTSSRTSEFHNLWISEFRNWVQKEFDVNLVHPIPDGFEHQVSGVRYCLKLNTLDPNGYVDIGYGRKDWQPKYRDEAGKLDSRQLIAAHGLFSEKSAWHFDKKFEPKFIHEIKLPTRAEIIPAIIASIEVVSLSGIWGGPRFSKIQVVFDTEFGSVSVPINIDCTRKIVPAGCGSLSAGSKVLLDLAQKTGRLVQLKAIYEDVTLCMVQR</sequence>
<dbReference type="RefSeq" id="WP_186890534.1">
    <property type="nucleotide sequence ID" value="NZ_JACOFU010000003.1"/>
</dbReference>
<accession>A0ABR6XPR5</accession>
<reference evidence="1 2" key="1">
    <citation type="submission" date="2020-08" db="EMBL/GenBank/DDBJ databases">
        <title>Novel species isolated from subtropical streams in China.</title>
        <authorList>
            <person name="Lu H."/>
        </authorList>
    </citation>
    <scope>NUCLEOTIDE SEQUENCE [LARGE SCALE GENOMIC DNA]</scope>
    <source>
        <strain evidence="1 2">KCTC 52442</strain>
    </source>
</reference>
<name>A0ABR6XPR5_9BURK</name>
<dbReference type="EMBL" id="JACOFU010000003">
    <property type="protein sequence ID" value="MBC3831477.1"/>
    <property type="molecule type" value="Genomic_DNA"/>
</dbReference>
<organism evidence="1 2">
    <name type="scientific">Undibacterium amnicola</name>
    <dbReference type="NCBI Taxonomy" id="1834038"/>
    <lineage>
        <taxon>Bacteria</taxon>
        <taxon>Pseudomonadati</taxon>
        <taxon>Pseudomonadota</taxon>
        <taxon>Betaproteobacteria</taxon>
        <taxon>Burkholderiales</taxon>
        <taxon>Oxalobacteraceae</taxon>
        <taxon>Undibacterium</taxon>
    </lineage>
</organism>
<evidence type="ECO:0008006" key="3">
    <source>
        <dbReference type="Google" id="ProtNLM"/>
    </source>
</evidence>
<comment type="caution">
    <text evidence="1">The sequence shown here is derived from an EMBL/GenBank/DDBJ whole genome shotgun (WGS) entry which is preliminary data.</text>
</comment>
<proteinExistence type="predicted"/>
<protein>
    <recommendedName>
        <fullName evidence="3">Immunity protein 52 domain-containing protein</fullName>
    </recommendedName>
</protein>
<dbReference type="Proteomes" id="UP000643610">
    <property type="component" value="Unassembled WGS sequence"/>
</dbReference>
<gene>
    <name evidence="1" type="ORF">H8K33_08145</name>
</gene>
<keyword evidence="2" id="KW-1185">Reference proteome</keyword>
<evidence type="ECO:0000313" key="2">
    <source>
        <dbReference type="Proteomes" id="UP000643610"/>
    </source>
</evidence>
<evidence type="ECO:0000313" key="1">
    <source>
        <dbReference type="EMBL" id="MBC3831477.1"/>
    </source>
</evidence>